<dbReference type="GO" id="GO:0005576">
    <property type="term" value="C:extracellular region"/>
    <property type="evidence" value="ECO:0007669"/>
    <property type="project" value="TreeGrafter"/>
</dbReference>
<dbReference type="GO" id="GO:0004568">
    <property type="term" value="F:chitinase activity"/>
    <property type="evidence" value="ECO:0007669"/>
    <property type="project" value="TreeGrafter"/>
</dbReference>
<dbReference type="GO" id="GO:0006032">
    <property type="term" value="P:chitin catabolic process"/>
    <property type="evidence" value="ECO:0007669"/>
    <property type="project" value="TreeGrafter"/>
</dbReference>
<evidence type="ECO:0000313" key="4">
    <source>
        <dbReference type="Proteomes" id="UP000626092"/>
    </source>
</evidence>
<dbReference type="Proteomes" id="UP000626092">
    <property type="component" value="Unassembled WGS sequence"/>
</dbReference>
<keyword evidence="4" id="KW-1185">Reference proteome</keyword>
<proteinExistence type="predicted"/>
<dbReference type="SUPFAM" id="SSF51445">
    <property type="entry name" value="(Trans)glycosidases"/>
    <property type="match status" value="2"/>
</dbReference>
<protein>
    <recommendedName>
        <fullName evidence="2">GH18 domain-containing protein</fullName>
    </recommendedName>
</protein>
<dbReference type="OrthoDB" id="73875at2759"/>
<evidence type="ECO:0000256" key="1">
    <source>
        <dbReference type="SAM" id="Phobius"/>
    </source>
</evidence>
<gene>
    <name evidence="3" type="ORF">RHSIM_Rhsim01G0188600</name>
</gene>
<dbReference type="PANTHER" id="PTHR11177">
    <property type="entry name" value="CHITINASE"/>
    <property type="match status" value="1"/>
</dbReference>
<dbReference type="AlphaFoldDB" id="A0A834M063"/>
<evidence type="ECO:0000259" key="2">
    <source>
        <dbReference type="PROSITE" id="PS51910"/>
    </source>
</evidence>
<name>A0A834M063_RHOSS</name>
<sequence>MPEGYYKPSWWNYTAAFGALYDPGSEVSTEYGINAWIDGGLSANKLVLGLPFYGYAWTLANPNDSAIGAPAKGSAITDDGDSNFSTFFSMATQPSHRSSFIESSIQRARLYGFHGLELCCVKPDTSTTKMETMGILFDDWRTAVDRESKNSTRSLLLLTLASDYLLSKNSTSYPMESIQRNFDWVHIVSYYYHLPTMENFTGAHSVLYDPSSNECSISLVYCYMVSSHSSVMYKFIAQEDEKDPRNKRQLLLVILLPTAATVTLVLVSTTWYLRKRARRNKDKFVPAVKILFLNHFPSPS</sequence>
<dbReference type="PROSITE" id="PS51910">
    <property type="entry name" value="GH18_2"/>
    <property type="match status" value="1"/>
</dbReference>
<dbReference type="InterPro" id="IPR017853">
    <property type="entry name" value="GH"/>
</dbReference>
<comment type="caution">
    <text evidence="3">The sequence shown here is derived from an EMBL/GenBank/DDBJ whole genome shotgun (WGS) entry which is preliminary data.</text>
</comment>
<reference evidence="3" key="1">
    <citation type="submission" date="2019-11" db="EMBL/GenBank/DDBJ databases">
        <authorList>
            <person name="Liu Y."/>
            <person name="Hou J."/>
            <person name="Li T.-Q."/>
            <person name="Guan C.-H."/>
            <person name="Wu X."/>
            <person name="Wu H.-Z."/>
            <person name="Ling F."/>
            <person name="Zhang R."/>
            <person name="Shi X.-G."/>
            <person name="Ren J.-P."/>
            <person name="Chen E.-F."/>
            <person name="Sun J.-M."/>
        </authorList>
    </citation>
    <scope>NUCLEOTIDE SEQUENCE</scope>
    <source>
        <strain evidence="3">Adult_tree_wgs_1</strain>
        <tissue evidence="3">Leaves</tissue>
    </source>
</reference>
<keyword evidence="1" id="KW-1133">Transmembrane helix</keyword>
<dbReference type="GO" id="GO:0008061">
    <property type="term" value="F:chitin binding"/>
    <property type="evidence" value="ECO:0007669"/>
    <property type="project" value="TreeGrafter"/>
</dbReference>
<dbReference type="PANTHER" id="PTHR11177:SF369">
    <property type="entry name" value="CLASS V CHITINASE-LIKE"/>
    <property type="match status" value="1"/>
</dbReference>
<feature type="transmembrane region" description="Helical" evidence="1">
    <location>
        <begin position="250"/>
        <end position="273"/>
    </location>
</feature>
<dbReference type="InterPro" id="IPR001223">
    <property type="entry name" value="Glyco_hydro18_cat"/>
</dbReference>
<dbReference type="Pfam" id="PF00704">
    <property type="entry name" value="Glyco_hydro_18"/>
    <property type="match status" value="2"/>
</dbReference>
<dbReference type="EMBL" id="WJXA01000001">
    <property type="protein sequence ID" value="KAF7152248.1"/>
    <property type="molecule type" value="Genomic_DNA"/>
</dbReference>
<evidence type="ECO:0000313" key="3">
    <source>
        <dbReference type="EMBL" id="KAF7152248.1"/>
    </source>
</evidence>
<accession>A0A834M063</accession>
<keyword evidence="1" id="KW-0472">Membrane</keyword>
<organism evidence="3 4">
    <name type="scientific">Rhododendron simsii</name>
    <name type="common">Sims's rhododendron</name>
    <dbReference type="NCBI Taxonomy" id="118357"/>
    <lineage>
        <taxon>Eukaryota</taxon>
        <taxon>Viridiplantae</taxon>
        <taxon>Streptophyta</taxon>
        <taxon>Embryophyta</taxon>
        <taxon>Tracheophyta</taxon>
        <taxon>Spermatophyta</taxon>
        <taxon>Magnoliopsida</taxon>
        <taxon>eudicotyledons</taxon>
        <taxon>Gunneridae</taxon>
        <taxon>Pentapetalae</taxon>
        <taxon>asterids</taxon>
        <taxon>Ericales</taxon>
        <taxon>Ericaceae</taxon>
        <taxon>Ericoideae</taxon>
        <taxon>Rhodoreae</taxon>
        <taxon>Rhododendron</taxon>
    </lineage>
</organism>
<dbReference type="GO" id="GO:0005975">
    <property type="term" value="P:carbohydrate metabolic process"/>
    <property type="evidence" value="ECO:0007669"/>
    <property type="project" value="InterPro"/>
</dbReference>
<keyword evidence="1" id="KW-0812">Transmembrane</keyword>
<feature type="domain" description="GH18" evidence="2">
    <location>
        <begin position="1"/>
        <end position="300"/>
    </location>
</feature>
<dbReference type="InterPro" id="IPR050314">
    <property type="entry name" value="Glycosyl_Hydrlase_18"/>
</dbReference>
<dbReference type="Gene3D" id="3.20.20.80">
    <property type="entry name" value="Glycosidases"/>
    <property type="match status" value="2"/>
</dbReference>